<gene>
    <name evidence="10" type="ORF">GO793_02365</name>
    <name evidence="11" type="ORF">GO941_03655</name>
    <name evidence="12" type="ORF">GQX37_13440</name>
    <name evidence="13" type="ORF">GQX52_02750</name>
    <name evidence="9" type="ORF">NCTC13131_00737</name>
    <name evidence="2" type="ORF">SAMEA1029512_00712</name>
    <name evidence="1" type="ORF">SAMEA1029528_00521</name>
    <name evidence="3" type="ORF">SAMEA2078260_00566</name>
    <name evidence="5" type="ORF">SAMEA2078588_00054</name>
    <name evidence="6" type="ORF">SAMEA2080344_00256</name>
    <name evidence="4" type="ORF">SAMEA2081063_00256</name>
    <name evidence="7" type="ORF">SAMEA4008575_00255</name>
    <name evidence="8" type="ORF">SAMEA70146418_00636</name>
</gene>
<reference evidence="16 17" key="2">
    <citation type="submission" date="2019-12" db="EMBL/GenBank/DDBJ databases">
        <authorList>
            <consortium name="Pathogen Informatics"/>
        </authorList>
    </citation>
    <scope>NUCLEOTIDE SEQUENCE [LARGE SCALE GENOMIC DNA]</scope>
    <source>
        <strain evidence="8 23">MOS105</strain>
        <strain evidence="9">NCTC13131</strain>
        <strain evidence="1 19">S040_N01_C01</strain>
        <strain evidence="2 17">S087_N01_C01</strain>
        <strain evidence="7 22">SG160</strain>
        <strain evidence="5 21">T012_N10_C04</strain>
        <strain evidence="3 16">T012_N16_C08</strain>
        <strain evidence="4 18">T065_N03_C06</strain>
        <strain evidence="6 20">T197_A02_C01</strain>
    </source>
</reference>
<reference evidence="14 15" key="1">
    <citation type="submission" date="2019-11" db="EMBL/GenBank/DDBJ databases">
        <title>Implementation of targeted gown and glove precautions to prevent Staphylococcus aureus acquisition in community-based nursing homes.</title>
        <authorList>
            <person name="Stine O.C."/>
        </authorList>
    </citation>
    <scope>NUCLEOTIDE SEQUENCE [LARGE SCALE GENOMIC DNA]</scope>
    <source>
        <strain evidence="11 15">S_2023.LVRQ.AN</strain>
        <strain evidence="10 14">S_4031.LGMP.AI</strain>
    </source>
</reference>
<evidence type="ECO:0000313" key="20">
    <source>
        <dbReference type="Proteomes" id="UP000459586"/>
    </source>
</evidence>
<evidence type="ECO:0000313" key="19">
    <source>
        <dbReference type="Proteomes" id="UP000443708"/>
    </source>
</evidence>
<dbReference type="Proteomes" id="UP000251686">
    <property type="component" value="Unassembled WGS sequence"/>
</dbReference>
<dbReference type="EMBL" id="CACURZ010000001">
    <property type="protein sequence ID" value="CAA6305915.1"/>
    <property type="molecule type" value="Genomic_DNA"/>
</dbReference>
<dbReference type="Proteomes" id="UP000434412">
    <property type="component" value="Unassembled WGS sequence"/>
</dbReference>
<dbReference type="EMBL" id="WPVZ01000249">
    <property type="protein sequence ID" value="MVL44584.1"/>
    <property type="molecule type" value="Genomic_DNA"/>
</dbReference>
<dbReference type="EMBL" id="JAANDN010000030">
    <property type="protein sequence ID" value="NUY67582.1"/>
    <property type="molecule type" value="Genomic_DNA"/>
</dbReference>
<evidence type="ECO:0000313" key="9">
    <source>
        <dbReference type="EMBL" id="CAD7353259.1"/>
    </source>
</evidence>
<dbReference type="Proteomes" id="UP000442782">
    <property type="component" value="Unassembled WGS sequence"/>
</dbReference>
<dbReference type="EMBL" id="CACTQT010000002">
    <property type="protein sequence ID" value="CAA4357900.1"/>
    <property type="molecule type" value="Genomic_DNA"/>
</dbReference>
<evidence type="ECO:0000313" key="12">
    <source>
        <dbReference type="EMBL" id="NUY13507.1"/>
    </source>
</evidence>
<evidence type="ECO:0000313" key="7">
    <source>
        <dbReference type="EMBL" id="CAC5773773.1"/>
    </source>
</evidence>
<name>A0A0Y8YVY8_STAAU</name>
<dbReference type="EMBL" id="CAIGXB010000001">
    <property type="protein sequence ID" value="CAC5773773.1"/>
    <property type="molecule type" value="Genomic_DNA"/>
</dbReference>
<dbReference type="Proteomes" id="UP000547874">
    <property type="component" value="Unassembled WGS sequence"/>
</dbReference>
<protein>
    <submittedName>
        <fullName evidence="3">Pathogenicity island protein</fullName>
    </submittedName>
</protein>
<evidence type="ECO:0000313" key="1">
    <source>
        <dbReference type="EMBL" id="CAA4084822.1"/>
    </source>
</evidence>
<dbReference type="Proteomes" id="UP000505390">
    <property type="component" value="Unassembled WGS sequence"/>
</dbReference>
<dbReference type="Proteomes" id="UP000442696">
    <property type="component" value="Unassembled WGS sequence"/>
</dbReference>
<dbReference type="EMBL" id="CAIIGD010000002">
    <property type="protein sequence ID" value="CAC8199020.1"/>
    <property type="molecule type" value="Genomic_DNA"/>
</dbReference>
<dbReference type="Proteomes" id="UP000433366">
    <property type="component" value="Unassembled WGS sequence"/>
</dbReference>
<evidence type="ECO:0000313" key="24">
    <source>
        <dbReference type="Proteomes" id="UP000547874"/>
    </source>
</evidence>
<proteinExistence type="predicted"/>
<evidence type="ECO:0000313" key="11">
    <source>
        <dbReference type="EMBL" id="MVL44584.1"/>
    </source>
</evidence>
<dbReference type="Proteomes" id="UP000443506">
    <property type="component" value="Unassembled WGS sequence"/>
</dbReference>
<evidence type="ECO:0000313" key="25">
    <source>
        <dbReference type="Proteomes" id="UP000561555"/>
    </source>
</evidence>
<dbReference type="EMBL" id="CACTOE010000004">
    <property type="protein sequence ID" value="CAA4094006.1"/>
    <property type="molecule type" value="Genomic_DNA"/>
</dbReference>
<dbReference type="KEGG" id="saur:SABB_02921"/>
<dbReference type="EMBL" id="CACTWD010000001">
    <property type="protein sequence ID" value="CAA4671773.1"/>
    <property type="molecule type" value="Genomic_DNA"/>
</dbReference>
<evidence type="ECO:0000313" key="14">
    <source>
        <dbReference type="Proteomes" id="UP000433366"/>
    </source>
</evidence>
<reference evidence="24 25" key="3">
    <citation type="journal article" date="2020" name="J. Antimicrob. Chemother.">
        <title>Detection of heterogeneous vancomycin intermediate resistance in MRSA isolates from Latin America.</title>
        <authorList>
            <person name="Castro B.E."/>
            <person name="Berrio M."/>
            <person name="Vargas M.L."/>
            <person name="Carvajal L.P."/>
            <person name="Millan L.V."/>
            <person name="Rios R."/>
            <person name="Hernandez A.K."/>
            <person name="Rincon S."/>
            <person name="Cubides P."/>
            <person name="Forero E."/>
            <person name="Dinh A."/>
            <person name="Seas C."/>
            <person name="Munita J.M."/>
            <person name="Arias C.A."/>
            <person name="Reyes J."/>
            <person name="Diaz L."/>
        </authorList>
    </citation>
    <scope>NUCLEOTIDE SEQUENCE [LARGE SCALE GENOMIC DNA]</scope>
    <source>
        <strain evidence="12 24">UE1097</strain>
        <strain evidence="13 25">UP89</strain>
    </source>
</reference>
<evidence type="ECO:0000313" key="6">
    <source>
        <dbReference type="EMBL" id="CAA6305915.1"/>
    </source>
</evidence>
<evidence type="ECO:0000313" key="10">
    <source>
        <dbReference type="EMBL" id="MVI54703.1"/>
    </source>
</evidence>
<evidence type="ECO:0000313" key="8">
    <source>
        <dbReference type="EMBL" id="CAC8199020.1"/>
    </source>
</evidence>
<dbReference type="AlphaFoldDB" id="A0A0Y8YVY8"/>
<dbReference type="Proteomes" id="UP000459702">
    <property type="component" value="Unassembled WGS sequence"/>
</dbReference>
<evidence type="ECO:0000313" key="5">
    <source>
        <dbReference type="EMBL" id="CAA6035177.1"/>
    </source>
</evidence>
<evidence type="ECO:0000313" key="23">
    <source>
        <dbReference type="Proteomes" id="UP000507112"/>
    </source>
</evidence>
<dbReference type="Proteomes" id="UP000561555">
    <property type="component" value="Unassembled WGS sequence"/>
</dbReference>
<dbReference type="RefSeq" id="WP_000591858.1">
    <property type="nucleotide sequence ID" value="NC_021670.1"/>
</dbReference>
<evidence type="ECO:0000313" key="16">
    <source>
        <dbReference type="Proteomes" id="UP000442696"/>
    </source>
</evidence>
<evidence type="ECO:0000313" key="15">
    <source>
        <dbReference type="Proteomes" id="UP000434412"/>
    </source>
</evidence>
<dbReference type="EMBL" id="JAANEC010000137">
    <property type="protein sequence ID" value="NUY13507.1"/>
    <property type="molecule type" value="Genomic_DNA"/>
</dbReference>
<dbReference type="EMBL" id="CACTPI010000002">
    <property type="protein sequence ID" value="CAA4084822.1"/>
    <property type="molecule type" value="Genomic_DNA"/>
</dbReference>
<dbReference type="EMBL" id="CACUNS010000001">
    <property type="protein sequence ID" value="CAA6035177.1"/>
    <property type="molecule type" value="Genomic_DNA"/>
</dbReference>
<accession>A0A0Y8YVY8</accession>
<sequence>MIKKIKDIIKLEVNYLNRIDKDNTDNDGIILKANNNVNLPNEDNEAYVEIIFTMRSVESNSWENEKNKKRILDDENDQNIIGKLRVNYKIICDFSTEREEKMRDALLEIIEPYFRKEVETLLSNMKLPNFILPYRFWENEDN</sequence>
<evidence type="ECO:0000313" key="2">
    <source>
        <dbReference type="EMBL" id="CAA4094006.1"/>
    </source>
</evidence>
<comment type="caution">
    <text evidence="3">The sequence shown here is derived from an EMBL/GenBank/DDBJ whole genome shotgun (WGS) entry which is preliminary data.</text>
</comment>
<evidence type="ECO:0000313" key="13">
    <source>
        <dbReference type="EMBL" id="NUY67582.1"/>
    </source>
</evidence>
<dbReference type="Proteomes" id="UP000459586">
    <property type="component" value="Unassembled WGS sequence"/>
</dbReference>
<evidence type="ECO:0000313" key="18">
    <source>
        <dbReference type="Proteomes" id="UP000443506"/>
    </source>
</evidence>
<evidence type="ECO:0000313" key="21">
    <source>
        <dbReference type="Proteomes" id="UP000459702"/>
    </source>
</evidence>
<evidence type="ECO:0000313" key="22">
    <source>
        <dbReference type="Proteomes" id="UP000505390"/>
    </source>
</evidence>
<evidence type="ECO:0000313" key="3">
    <source>
        <dbReference type="EMBL" id="CAA4357900.1"/>
    </source>
</evidence>
<dbReference type="EMBL" id="UAUZ02000002">
    <property type="protein sequence ID" value="CAD7353259.1"/>
    <property type="molecule type" value="Genomic_DNA"/>
</dbReference>
<evidence type="ECO:0000313" key="4">
    <source>
        <dbReference type="EMBL" id="CAA4671773.1"/>
    </source>
</evidence>
<dbReference type="EMBL" id="WPRH01000171">
    <property type="protein sequence ID" value="MVI54703.1"/>
    <property type="molecule type" value="Genomic_DNA"/>
</dbReference>
<dbReference type="Proteomes" id="UP000443708">
    <property type="component" value="Unassembled WGS sequence"/>
</dbReference>
<evidence type="ECO:0000313" key="17">
    <source>
        <dbReference type="Proteomes" id="UP000442782"/>
    </source>
</evidence>
<dbReference type="Proteomes" id="UP000507112">
    <property type="component" value="Unassembled WGS sequence"/>
</dbReference>
<organism evidence="3 16">
    <name type="scientific">Staphylococcus aureus</name>
    <dbReference type="NCBI Taxonomy" id="1280"/>
    <lineage>
        <taxon>Bacteria</taxon>
        <taxon>Bacillati</taxon>
        <taxon>Bacillota</taxon>
        <taxon>Bacilli</taxon>
        <taxon>Bacillales</taxon>
        <taxon>Staphylococcaceae</taxon>
        <taxon>Staphylococcus</taxon>
    </lineage>
</organism>